<dbReference type="Proteomes" id="UP000031364">
    <property type="component" value="Unassembled WGS sequence"/>
</dbReference>
<feature type="region of interest" description="Disordered" evidence="1">
    <location>
        <begin position="1"/>
        <end position="76"/>
    </location>
</feature>
<proteinExistence type="predicted"/>
<keyword evidence="3" id="KW-1185">Reference proteome</keyword>
<feature type="compositionally biased region" description="Low complexity" evidence="1">
    <location>
        <begin position="39"/>
        <end position="55"/>
    </location>
</feature>
<feature type="non-terminal residue" evidence="2">
    <location>
        <position position="1"/>
    </location>
</feature>
<dbReference type="EMBL" id="JNFP01000086">
    <property type="protein sequence ID" value="KIA59948.1"/>
    <property type="molecule type" value="Genomic_DNA"/>
</dbReference>
<sequence length="76" mass="6903">GLQGGAQGPGGAGANGDAQVGPNGGGAQGGAQLPDPSQLLNGLPGGDLLNNLPGMGAPGNGGPAALPGLPDLKLPF</sequence>
<evidence type="ECO:0000256" key="1">
    <source>
        <dbReference type="SAM" id="MobiDB-lite"/>
    </source>
</evidence>
<feature type="compositionally biased region" description="Gly residues" evidence="1">
    <location>
        <begin position="1"/>
        <end position="14"/>
    </location>
</feature>
<evidence type="ECO:0000313" key="3">
    <source>
        <dbReference type="Proteomes" id="UP000031364"/>
    </source>
</evidence>
<accession>A0ABR4Z3R8</accession>
<feature type="compositionally biased region" description="Low complexity" evidence="1">
    <location>
        <begin position="63"/>
        <end position="76"/>
    </location>
</feature>
<protein>
    <submittedName>
        <fullName evidence="2">Uncharacterized protein</fullName>
    </submittedName>
</protein>
<gene>
    <name evidence="2" type="ORF">FG87_40145</name>
</gene>
<reference evidence="2 3" key="1">
    <citation type="journal article" date="2014" name="Int. J. Syst. Evol. Microbiol.">
        <title>Nocardia vulneris sp. nov., isolated from wounds of human patients in North America.</title>
        <authorList>
            <person name="Lasker B.A."/>
            <person name="Bell M."/>
            <person name="Klenk H.P."/>
            <person name="Sproer C."/>
            <person name="Schumann C."/>
            <person name="Schumann P."/>
            <person name="Brown J.M."/>
        </authorList>
    </citation>
    <scope>NUCLEOTIDE SEQUENCE [LARGE SCALE GENOMIC DNA]</scope>
    <source>
        <strain evidence="2 3">W9851</strain>
    </source>
</reference>
<name>A0ABR4Z3R8_9NOCA</name>
<comment type="caution">
    <text evidence="2">The sequence shown here is derived from an EMBL/GenBank/DDBJ whole genome shotgun (WGS) entry which is preliminary data.</text>
</comment>
<organism evidence="2 3">
    <name type="scientific">Nocardia vulneris</name>
    <dbReference type="NCBI Taxonomy" id="1141657"/>
    <lineage>
        <taxon>Bacteria</taxon>
        <taxon>Bacillati</taxon>
        <taxon>Actinomycetota</taxon>
        <taxon>Actinomycetes</taxon>
        <taxon>Mycobacteriales</taxon>
        <taxon>Nocardiaceae</taxon>
        <taxon>Nocardia</taxon>
    </lineage>
</organism>
<evidence type="ECO:0000313" key="2">
    <source>
        <dbReference type="EMBL" id="KIA59948.1"/>
    </source>
</evidence>